<sequence length="635" mass="71530">MVPRDRVRSRNKGGTLFVDEAYQLEPKTNQIGRQVLDYLLAEMEDKRGKLVVVFAGYAKPLEALLEHNEGLPSRFRRRFDFPDFTDDELTSIMRAQLDEKSRYRVEDAKHVRIAARRLGRQRSTTGFGNARAVRNYLELVFERQSQRVVRENENGRAPDKFALIRSDFLGPRTVTFEQSEALKELWDLIGLDKVKASVASNAEREENEMELQEDLGLLSKGEVVLKNPSDFIGSALGQSEERTNAILEKSQGCVLVIDEAYGLNPLSGDSSVGSTPCPYKSAVVDTLVARVQGVPGEDRCVLLLGYKRQMEDFVRRANPGLARRFQTGQAFQFDDYDDEALLKLVLRAVESRGRRISFEVARTAVNNLVAAAIAKAEDRLRDLPPSRRALETELVLKDFYEEPEYVRNPESIFEGLIGCDAVRDKLREYRNAQRCDLLRNVVQAARSQGRDPLDDLELVFAFTGYVGQAAGKTRQKFEEARGGVLFIDEAYRLCENGHQAGYMKEAVDEIVQILTEDDFKGKMVVIFAGYEHEIKRMLDSVNPGLKSRVSQTLKFPPFDARAATALLEILLENKRIEVAPGVASELPSLARVLVDAPQWASGRDVTTWAQRVSRKCAQRNSFQATADICRSAMES</sequence>
<evidence type="ECO:0000313" key="7">
    <source>
        <dbReference type="Proteomes" id="UP001230188"/>
    </source>
</evidence>
<gene>
    <name evidence="6" type="ORF">CTAYLR_001663</name>
</gene>
<dbReference type="Gene3D" id="3.40.50.300">
    <property type="entry name" value="P-loop containing nucleotide triphosphate hydrolases"/>
    <property type="match status" value="3"/>
</dbReference>
<organism evidence="6 7">
    <name type="scientific">Chrysophaeum taylorii</name>
    <dbReference type="NCBI Taxonomy" id="2483200"/>
    <lineage>
        <taxon>Eukaryota</taxon>
        <taxon>Sar</taxon>
        <taxon>Stramenopiles</taxon>
        <taxon>Ochrophyta</taxon>
        <taxon>Pelagophyceae</taxon>
        <taxon>Pelagomonadales</taxon>
        <taxon>Pelagomonadaceae</taxon>
        <taxon>Chrysophaeum</taxon>
    </lineage>
</organism>
<evidence type="ECO:0000259" key="5">
    <source>
        <dbReference type="Pfam" id="PF17866"/>
    </source>
</evidence>
<dbReference type="SUPFAM" id="SSF52540">
    <property type="entry name" value="P-loop containing nucleoside triphosphate hydrolases"/>
    <property type="match status" value="3"/>
</dbReference>
<dbReference type="GO" id="GO:0016887">
    <property type="term" value="F:ATP hydrolysis activity"/>
    <property type="evidence" value="ECO:0007669"/>
    <property type="project" value="InterPro"/>
</dbReference>
<keyword evidence="2" id="KW-0547">Nucleotide-binding</keyword>
<dbReference type="Pfam" id="PF17866">
    <property type="entry name" value="AAA_lid_6"/>
    <property type="match status" value="1"/>
</dbReference>
<comment type="similarity">
    <text evidence="1">Belongs to the CbxX/CfxQ family.</text>
</comment>
<accession>A0AAD7UD83</accession>
<evidence type="ECO:0000256" key="3">
    <source>
        <dbReference type="ARBA" id="ARBA00022840"/>
    </source>
</evidence>
<dbReference type="InterPro" id="IPR027417">
    <property type="entry name" value="P-loop_NTPase"/>
</dbReference>
<dbReference type="InterPro" id="IPR003959">
    <property type="entry name" value="ATPase_AAA_core"/>
</dbReference>
<dbReference type="InterPro" id="IPR041627">
    <property type="entry name" value="AAA_lid_6"/>
</dbReference>
<keyword evidence="3" id="KW-0067">ATP-binding</keyword>
<dbReference type="InterPro" id="IPR050773">
    <property type="entry name" value="CbxX/CfxQ_RuBisCO_ESX"/>
</dbReference>
<dbReference type="PRINTS" id="PR00819">
    <property type="entry name" value="CBXCFQXSUPER"/>
</dbReference>
<evidence type="ECO:0000256" key="2">
    <source>
        <dbReference type="ARBA" id="ARBA00022741"/>
    </source>
</evidence>
<protein>
    <submittedName>
        <fullName evidence="6">Uncharacterized protein</fullName>
    </submittedName>
</protein>
<dbReference type="PANTHER" id="PTHR43392">
    <property type="entry name" value="AAA-TYPE ATPASE FAMILY PROTEIN / ANKYRIN REPEAT FAMILY PROTEIN"/>
    <property type="match status" value="1"/>
</dbReference>
<dbReference type="EMBL" id="JAQMWT010000390">
    <property type="protein sequence ID" value="KAJ8602140.1"/>
    <property type="molecule type" value="Genomic_DNA"/>
</dbReference>
<dbReference type="Pfam" id="PF00004">
    <property type="entry name" value="AAA"/>
    <property type="match status" value="1"/>
</dbReference>
<dbReference type="InterPro" id="IPR000641">
    <property type="entry name" value="CbxX/CfxQ"/>
</dbReference>
<dbReference type="Proteomes" id="UP001230188">
    <property type="component" value="Unassembled WGS sequence"/>
</dbReference>
<feature type="domain" description="CbbX AAA lid" evidence="5">
    <location>
        <begin position="114"/>
        <end position="154"/>
    </location>
</feature>
<feature type="domain" description="ATPase AAA-type core" evidence="4">
    <location>
        <begin position="464"/>
        <end position="555"/>
    </location>
</feature>
<dbReference type="PANTHER" id="PTHR43392:SF2">
    <property type="entry name" value="AAA-TYPE ATPASE FAMILY PROTEIN _ ANKYRIN REPEAT FAMILY PROTEIN"/>
    <property type="match status" value="1"/>
</dbReference>
<name>A0AAD7UD83_9STRA</name>
<dbReference type="AlphaFoldDB" id="A0AAD7UD83"/>
<dbReference type="GO" id="GO:0005524">
    <property type="term" value="F:ATP binding"/>
    <property type="evidence" value="ECO:0007669"/>
    <property type="project" value="UniProtKB-KW"/>
</dbReference>
<proteinExistence type="inferred from homology"/>
<dbReference type="Gene3D" id="1.10.8.60">
    <property type="match status" value="1"/>
</dbReference>
<evidence type="ECO:0000256" key="1">
    <source>
        <dbReference type="ARBA" id="ARBA00010378"/>
    </source>
</evidence>
<keyword evidence="7" id="KW-1185">Reference proteome</keyword>
<feature type="non-terminal residue" evidence="6">
    <location>
        <position position="1"/>
    </location>
</feature>
<evidence type="ECO:0000259" key="4">
    <source>
        <dbReference type="Pfam" id="PF00004"/>
    </source>
</evidence>
<dbReference type="FunFam" id="1.10.8.60:FF:000160">
    <property type="entry name" value="WGS project CABT00000000 data, contig 2.55"/>
    <property type="match status" value="1"/>
</dbReference>
<evidence type="ECO:0000313" key="6">
    <source>
        <dbReference type="EMBL" id="KAJ8602140.1"/>
    </source>
</evidence>
<comment type="caution">
    <text evidence="6">The sequence shown here is derived from an EMBL/GenBank/DDBJ whole genome shotgun (WGS) entry which is preliminary data.</text>
</comment>
<reference evidence="6" key="1">
    <citation type="submission" date="2023-01" db="EMBL/GenBank/DDBJ databases">
        <title>Metagenome sequencing of chrysophaentin producing Chrysophaeum taylorii.</title>
        <authorList>
            <person name="Davison J."/>
            <person name="Bewley C."/>
        </authorList>
    </citation>
    <scope>NUCLEOTIDE SEQUENCE</scope>
    <source>
        <strain evidence="6">NIES-1699</strain>
    </source>
</reference>